<evidence type="ECO:0000256" key="1">
    <source>
        <dbReference type="ARBA" id="ARBA00013166"/>
    </source>
</evidence>
<dbReference type="InterPro" id="IPR002904">
    <property type="entry name" value="Lys-tRNA-ligase"/>
</dbReference>
<sequence>MLDKRGDATGEVLFGAGFGPSGLPHIGTLCEVVRTSFVQRTFAETTGRPTRLVLVSDDMDALRKVPDGFPNRELLTGHLGMPLHRVPDPFEQDESLSSGINARLRRVLDAFEVEYDLVCSSTAYASGKYDDTIRSLLADLAGCNDLVGASVGPVRRSSYSILMPVSAYTGRVIEHTRVLSVDPVVGSLTYEIPADVIIQRPGLDYGIEPHEYYAGEPIGEPITVSALGGACKLQWKADWAMRLLARGVAYEMHGEDLAASAQVVRRIFARLRREPPVLFGYGLFTDERGHKISKSRGNGFSLTEAQDYLTQEALRLLLYRKPRRPRRFAPALAPRINDAVRHELRRAADPGRGAGARVRLHRIGAGAGVAGPGFGKLVRVLDACAPVDFAAAVEFARRYFAEVDHELLVKAWHFHDARRPLTAAPGTAADRPHDATPAAPRPRDAALLPWLPTPAHTALLQRVAEVIELAPPAELAIRLGLLLTVSPLGKPAACRTLYLALLGRPHGPRLATWIRITGPKRTLRLLRETLARTEQGGSP</sequence>
<dbReference type="GO" id="GO:0000049">
    <property type="term" value="F:tRNA binding"/>
    <property type="evidence" value="ECO:0007669"/>
    <property type="project" value="InterPro"/>
</dbReference>
<keyword evidence="6" id="KW-0067">ATP-binding</keyword>
<proteinExistence type="predicted"/>
<keyword evidence="5" id="KW-0547">Nucleotide-binding</keyword>
<keyword evidence="4 11" id="KW-0436">Ligase</keyword>
<evidence type="ECO:0000256" key="7">
    <source>
        <dbReference type="ARBA" id="ARBA00022917"/>
    </source>
</evidence>
<evidence type="ECO:0000256" key="6">
    <source>
        <dbReference type="ARBA" id="ARBA00022840"/>
    </source>
</evidence>
<organism evidence="11 12">
    <name type="scientific">Crossiella cryophila</name>
    <dbReference type="NCBI Taxonomy" id="43355"/>
    <lineage>
        <taxon>Bacteria</taxon>
        <taxon>Bacillati</taxon>
        <taxon>Actinomycetota</taxon>
        <taxon>Actinomycetes</taxon>
        <taxon>Pseudonocardiales</taxon>
        <taxon>Pseudonocardiaceae</taxon>
        <taxon>Crossiella</taxon>
    </lineage>
</organism>
<dbReference type="InterPro" id="IPR014729">
    <property type="entry name" value="Rossmann-like_a/b/a_fold"/>
</dbReference>
<evidence type="ECO:0000256" key="4">
    <source>
        <dbReference type="ARBA" id="ARBA00022598"/>
    </source>
</evidence>
<dbReference type="Gene3D" id="3.40.50.620">
    <property type="entry name" value="HUPs"/>
    <property type="match status" value="2"/>
</dbReference>
<dbReference type="Pfam" id="PF01921">
    <property type="entry name" value="tRNA-synt_1f"/>
    <property type="match status" value="1"/>
</dbReference>
<keyword evidence="3" id="KW-0963">Cytoplasm</keyword>
<keyword evidence="7" id="KW-0648">Protein biosynthesis</keyword>
<dbReference type="GO" id="GO:0006430">
    <property type="term" value="P:lysyl-tRNA aminoacylation"/>
    <property type="evidence" value="ECO:0007669"/>
    <property type="project" value="InterPro"/>
</dbReference>
<comment type="catalytic activity">
    <reaction evidence="10">
        <text>tRNA(Lys) + L-lysine + ATP = L-lysyl-tRNA(Lys) + AMP + diphosphate</text>
        <dbReference type="Rhea" id="RHEA:20792"/>
        <dbReference type="Rhea" id="RHEA-COMP:9696"/>
        <dbReference type="Rhea" id="RHEA-COMP:9697"/>
        <dbReference type="ChEBI" id="CHEBI:30616"/>
        <dbReference type="ChEBI" id="CHEBI:32551"/>
        <dbReference type="ChEBI" id="CHEBI:33019"/>
        <dbReference type="ChEBI" id="CHEBI:78442"/>
        <dbReference type="ChEBI" id="CHEBI:78529"/>
        <dbReference type="ChEBI" id="CHEBI:456215"/>
        <dbReference type="EC" id="6.1.1.6"/>
    </reaction>
</comment>
<dbReference type="EMBL" id="JACHMH010000001">
    <property type="protein sequence ID" value="MBB4676905.1"/>
    <property type="molecule type" value="Genomic_DNA"/>
</dbReference>
<dbReference type="SUPFAM" id="SSF52374">
    <property type="entry name" value="Nucleotidylyl transferase"/>
    <property type="match status" value="1"/>
</dbReference>
<evidence type="ECO:0000313" key="11">
    <source>
        <dbReference type="EMBL" id="MBB4676905.1"/>
    </source>
</evidence>
<dbReference type="Proteomes" id="UP000533598">
    <property type="component" value="Unassembled WGS sequence"/>
</dbReference>
<reference evidence="11 12" key="1">
    <citation type="submission" date="2020-08" db="EMBL/GenBank/DDBJ databases">
        <title>Sequencing the genomes of 1000 actinobacteria strains.</title>
        <authorList>
            <person name="Klenk H.-P."/>
        </authorList>
    </citation>
    <scope>NUCLEOTIDE SEQUENCE [LARGE SCALE GENOMIC DNA]</scope>
    <source>
        <strain evidence="11 12">DSM 44230</strain>
    </source>
</reference>
<evidence type="ECO:0000313" key="12">
    <source>
        <dbReference type="Proteomes" id="UP000533598"/>
    </source>
</evidence>
<evidence type="ECO:0000256" key="5">
    <source>
        <dbReference type="ARBA" id="ARBA00022741"/>
    </source>
</evidence>
<evidence type="ECO:0000256" key="2">
    <source>
        <dbReference type="ARBA" id="ARBA00015745"/>
    </source>
</evidence>
<dbReference type="PANTHER" id="PTHR37940:SF1">
    <property type="entry name" value="LYSINE--TRNA LIGASE"/>
    <property type="match status" value="1"/>
</dbReference>
<evidence type="ECO:0000256" key="8">
    <source>
        <dbReference type="ARBA" id="ARBA00023146"/>
    </source>
</evidence>
<evidence type="ECO:0000256" key="3">
    <source>
        <dbReference type="ARBA" id="ARBA00022490"/>
    </source>
</evidence>
<dbReference type="SUPFAM" id="SSF48163">
    <property type="entry name" value="An anticodon-binding domain of class I aminoacyl-tRNA synthetases"/>
    <property type="match status" value="1"/>
</dbReference>
<dbReference type="InterPro" id="IPR008925">
    <property type="entry name" value="aa_tRNA-synth_I_cd-bd_sf"/>
</dbReference>
<dbReference type="InterPro" id="IPR001412">
    <property type="entry name" value="aa-tRNA-synth_I_CS"/>
</dbReference>
<dbReference type="GO" id="GO:0004824">
    <property type="term" value="F:lysine-tRNA ligase activity"/>
    <property type="evidence" value="ECO:0007669"/>
    <property type="project" value="UniProtKB-EC"/>
</dbReference>
<dbReference type="AlphaFoldDB" id="A0A7W7C9C1"/>
<evidence type="ECO:0000256" key="9">
    <source>
        <dbReference type="ARBA" id="ARBA00030563"/>
    </source>
</evidence>
<keyword evidence="8 11" id="KW-0030">Aminoacyl-tRNA synthetase</keyword>
<dbReference type="GO" id="GO:0005737">
    <property type="term" value="C:cytoplasm"/>
    <property type="evidence" value="ECO:0007669"/>
    <property type="project" value="InterPro"/>
</dbReference>
<dbReference type="PROSITE" id="PS00178">
    <property type="entry name" value="AA_TRNA_LIGASE_I"/>
    <property type="match status" value="1"/>
</dbReference>
<evidence type="ECO:0000256" key="10">
    <source>
        <dbReference type="ARBA" id="ARBA00048573"/>
    </source>
</evidence>
<dbReference type="EC" id="6.1.1.6" evidence="1"/>
<dbReference type="PANTHER" id="PTHR37940">
    <property type="entry name" value="LYSINE--TRNA LIGASE"/>
    <property type="match status" value="1"/>
</dbReference>
<accession>A0A7W7C9C1</accession>
<protein>
    <recommendedName>
        <fullName evidence="2">Lysine--tRNA ligase</fullName>
        <ecNumber evidence="1">6.1.1.6</ecNumber>
    </recommendedName>
    <alternativeName>
        <fullName evidence="9">Lysyl-tRNA synthetase</fullName>
    </alternativeName>
</protein>
<comment type="caution">
    <text evidence="11">The sequence shown here is derived from an EMBL/GenBank/DDBJ whole genome shotgun (WGS) entry which is preliminary data.</text>
</comment>
<name>A0A7W7C9C1_9PSEU</name>
<gene>
    <name evidence="11" type="ORF">HNR67_003023</name>
</gene>
<dbReference type="GO" id="GO:0005524">
    <property type="term" value="F:ATP binding"/>
    <property type="evidence" value="ECO:0007669"/>
    <property type="project" value="UniProtKB-KW"/>
</dbReference>
<keyword evidence="12" id="KW-1185">Reference proteome</keyword>